<keyword evidence="2" id="KW-1133">Transmembrane helix</keyword>
<keyword evidence="3" id="KW-0732">Signal</keyword>
<reference evidence="4" key="1">
    <citation type="submission" date="2021-01" db="EMBL/GenBank/DDBJ databases">
        <authorList>
            <person name="Corre E."/>
            <person name="Pelletier E."/>
            <person name="Niang G."/>
            <person name="Scheremetjew M."/>
            <person name="Finn R."/>
            <person name="Kale V."/>
            <person name="Holt S."/>
            <person name="Cochrane G."/>
            <person name="Meng A."/>
            <person name="Brown T."/>
            <person name="Cohen L."/>
        </authorList>
    </citation>
    <scope>NUCLEOTIDE SEQUENCE</scope>
    <source>
        <strain evidence="4">CCMP2058</strain>
    </source>
</reference>
<name>A0A7S0D0X2_9EUKA</name>
<dbReference type="AlphaFoldDB" id="A0A7S0D0X2"/>
<feature type="signal peptide" evidence="3">
    <location>
        <begin position="1"/>
        <end position="22"/>
    </location>
</feature>
<feature type="chain" id="PRO_5030809607" evidence="3">
    <location>
        <begin position="23"/>
        <end position="274"/>
    </location>
</feature>
<evidence type="ECO:0000256" key="2">
    <source>
        <dbReference type="SAM" id="Phobius"/>
    </source>
</evidence>
<accession>A0A7S0D0X2</accession>
<evidence type="ECO:0000313" key="4">
    <source>
        <dbReference type="EMBL" id="CAD8437943.1"/>
    </source>
</evidence>
<evidence type="ECO:0000256" key="3">
    <source>
        <dbReference type="SAM" id="SignalP"/>
    </source>
</evidence>
<keyword evidence="2" id="KW-0472">Membrane</keyword>
<feature type="region of interest" description="Disordered" evidence="1">
    <location>
        <begin position="220"/>
        <end position="246"/>
    </location>
</feature>
<protein>
    <submittedName>
        <fullName evidence="4">Uncharacterized protein</fullName>
    </submittedName>
</protein>
<feature type="transmembrane region" description="Helical" evidence="2">
    <location>
        <begin position="106"/>
        <end position="138"/>
    </location>
</feature>
<feature type="compositionally biased region" description="Polar residues" evidence="1">
    <location>
        <begin position="229"/>
        <end position="243"/>
    </location>
</feature>
<dbReference type="EMBL" id="HBEM01006733">
    <property type="protein sequence ID" value="CAD8437943.1"/>
    <property type="molecule type" value="Transcribed_RNA"/>
</dbReference>
<proteinExistence type="predicted"/>
<organism evidence="4">
    <name type="scientific">Amorphochlora amoebiformis</name>
    <dbReference type="NCBI Taxonomy" id="1561963"/>
    <lineage>
        <taxon>Eukaryota</taxon>
        <taxon>Sar</taxon>
        <taxon>Rhizaria</taxon>
        <taxon>Cercozoa</taxon>
        <taxon>Chlorarachniophyceae</taxon>
        <taxon>Amorphochlora</taxon>
    </lineage>
</organism>
<gene>
    <name evidence="4" type="ORF">LAMO00422_LOCUS4689</name>
</gene>
<evidence type="ECO:0000256" key="1">
    <source>
        <dbReference type="SAM" id="MobiDB-lite"/>
    </source>
</evidence>
<keyword evidence="2" id="KW-0812">Transmembrane</keyword>
<sequence>MFGSPLIPILIMALAQPLNTHATHLSLDTVVISPNHISPESKSQINATYRTWRAGPEARNSTVVFLWDKNVDSERQNVEIRLSEDKSTKASVNGIPLLQQSHGIHAFMVFLIILASAFFVIGILFCLPYAMTIILGFLSKMRKKMRNVTVSDARWSTSPSHRDRRKHTQVAGVSGNRIFYPRSQSSVKRGLWIPKLIRSGRGNLQASISTNHADFKHDREDIKEENRKINSQSDSGTIASAPNSKLFESSRRNFKFSFSRGKDSREYPREYPRN</sequence>